<name>A0A4R0JNC2_9ACTN</name>
<dbReference type="InterPro" id="IPR018062">
    <property type="entry name" value="HTH_AraC-typ_CS"/>
</dbReference>
<accession>A0A4R0JNC2</accession>
<dbReference type="Proteomes" id="UP000293342">
    <property type="component" value="Unassembled WGS sequence"/>
</dbReference>
<dbReference type="PANTHER" id="PTHR46796">
    <property type="entry name" value="HTH-TYPE TRANSCRIPTIONAL ACTIVATOR RHAS-RELATED"/>
    <property type="match status" value="1"/>
</dbReference>
<keyword evidence="7" id="KW-1185">Reference proteome</keyword>
<gene>
    <name evidence="6" type="ORF">E0H75_24535</name>
</gene>
<dbReference type="SUPFAM" id="SSF51215">
    <property type="entry name" value="Regulatory protein AraC"/>
    <property type="match status" value="1"/>
</dbReference>
<dbReference type="OrthoDB" id="3186094at2"/>
<dbReference type="GO" id="GO:0043565">
    <property type="term" value="F:sequence-specific DNA binding"/>
    <property type="evidence" value="ECO:0007669"/>
    <property type="project" value="InterPro"/>
</dbReference>
<dbReference type="PROSITE" id="PS01124">
    <property type="entry name" value="HTH_ARAC_FAMILY_2"/>
    <property type="match status" value="1"/>
</dbReference>
<protein>
    <submittedName>
        <fullName evidence="6">Helix-turn-helix domain-containing protein</fullName>
    </submittedName>
</protein>
<dbReference type="AlphaFoldDB" id="A0A4R0JNC2"/>
<feature type="domain" description="HTH araC/xylS-type" evidence="5">
    <location>
        <begin position="170"/>
        <end position="272"/>
    </location>
</feature>
<dbReference type="InterPro" id="IPR037923">
    <property type="entry name" value="HTH-like"/>
</dbReference>
<evidence type="ECO:0000256" key="4">
    <source>
        <dbReference type="ARBA" id="ARBA00023163"/>
    </source>
</evidence>
<dbReference type="PROSITE" id="PS00041">
    <property type="entry name" value="HTH_ARAC_FAMILY_1"/>
    <property type="match status" value="1"/>
</dbReference>
<evidence type="ECO:0000313" key="6">
    <source>
        <dbReference type="EMBL" id="TCC47907.1"/>
    </source>
</evidence>
<evidence type="ECO:0000259" key="5">
    <source>
        <dbReference type="PROSITE" id="PS01124"/>
    </source>
</evidence>
<dbReference type="InterPro" id="IPR009057">
    <property type="entry name" value="Homeodomain-like_sf"/>
</dbReference>
<keyword evidence="3" id="KW-0010">Activator</keyword>
<proteinExistence type="predicted"/>
<dbReference type="Gene3D" id="1.10.10.60">
    <property type="entry name" value="Homeodomain-like"/>
    <property type="match status" value="2"/>
</dbReference>
<evidence type="ECO:0000256" key="3">
    <source>
        <dbReference type="ARBA" id="ARBA00023159"/>
    </source>
</evidence>
<keyword evidence="1" id="KW-0805">Transcription regulation</keyword>
<dbReference type="SUPFAM" id="SSF46689">
    <property type="entry name" value="Homeodomain-like"/>
    <property type="match status" value="1"/>
</dbReference>
<comment type="caution">
    <text evidence="6">The sequence shown here is derived from an EMBL/GenBank/DDBJ whole genome shotgun (WGS) entry which is preliminary data.</text>
</comment>
<dbReference type="EMBL" id="SJKD01000005">
    <property type="protein sequence ID" value="TCC47907.1"/>
    <property type="molecule type" value="Genomic_DNA"/>
</dbReference>
<dbReference type="InterPro" id="IPR050204">
    <property type="entry name" value="AraC_XylS_family_regulators"/>
</dbReference>
<dbReference type="SMART" id="SM00342">
    <property type="entry name" value="HTH_ARAC"/>
    <property type="match status" value="1"/>
</dbReference>
<dbReference type="InterPro" id="IPR018060">
    <property type="entry name" value="HTH_AraC"/>
</dbReference>
<evidence type="ECO:0000256" key="2">
    <source>
        <dbReference type="ARBA" id="ARBA00023125"/>
    </source>
</evidence>
<reference evidence="6 7" key="1">
    <citation type="submission" date="2019-02" db="EMBL/GenBank/DDBJ databases">
        <title>Kribbella capetownensis sp. nov. and Kribbella speibonae sp. nov., isolated from soil.</title>
        <authorList>
            <person name="Curtis S.M."/>
            <person name="Norton I."/>
            <person name="Everest G.J."/>
            <person name="Meyers P.R."/>
        </authorList>
    </citation>
    <scope>NUCLEOTIDE SEQUENCE [LARGE SCALE GENOMIC DNA]</scope>
    <source>
        <strain evidence="6 7">YM53</strain>
    </source>
</reference>
<sequence length="301" mass="33272">MTSRPPVISVNSVVQVADYAPGATYGPRWLPNFELLWLLHGSALWRTEVYDDAGVHQVTVEEELRPGTVALARRGNRDAYIWDCDQWSRHAYVHFQIEDFGGLGAPSSWPSVRPRSDPGLLDELCTYLLDLAGVPESVPGHSDRLVATMLEVFLSAPVGASREEMPDGVRRMVDHVATVWARRGPRIISVPELAAAANLSAGHLHRLFRERYDCGPAYALDLIRLARAATALLRTNATIAEIASDGGYSNPYHFSRRFSLAYGEPPGTFRRRRQLSDPLAPVREAGLLPVARRLLEAARSG</sequence>
<evidence type="ECO:0000256" key="1">
    <source>
        <dbReference type="ARBA" id="ARBA00023015"/>
    </source>
</evidence>
<organism evidence="6 7">
    <name type="scientific">Kribbella capetownensis</name>
    <dbReference type="NCBI Taxonomy" id="1572659"/>
    <lineage>
        <taxon>Bacteria</taxon>
        <taxon>Bacillati</taxon>
        <taxon>Actinomycetota</taxon>
        <taxon>Actinomycetes</taxon>
        <taxon>Propionibacteriales</taxon>
        <taxon>Kribbellaceae</taxon>
        <taxon>Kribbella</taxon>
    </lineage>
</organism>
<dbReference type="Pfam" id="PF12833">
    <property type="entry name" value="HTH_18"/>
    <property type="match status" value="1"/>
</dbReference>
<dbReference type="GO" id="GO:0003700">
    <property type="term" value="F:DNA-binding transcription factor activity"/>
    <property type="evidence" value="ECO:0007669"/>
    <property type="project" value="InterPro"/>
</dbReference>
<keyword evidence="4" id="KW-0804">Transcription</keyword>
<evidence type="ECO:0000313" key="7">
    <source>
        <dbReference type="Proteomes" id="UP000293342"/>
    </source>
</evidence>
<dbReference type="RefSeq" id="WP_131515966.1">
    <property type="nucleotide sequence ID" value="NZ_SJKD01000005.1"/>
</dbReference>
<keyword evidence="2" id="KW-0238">DNA-binding</keyword>